<dbReference type="EMBL" id="CP012030">
    <property type="protein sequence ID" value="ALO28274.1"/>
    <property type="molecule type" value="Genomic_DNA"/>
</dbReference>
<organism evidence="1">
    <name type="scientific">Leptospira borgpetersenii serovar Ballum</name>
    <dbReference type="NCBI Taxonomy" id="280505"/>
    <lineage>
        <taxon>Bacteria</taxon>
        <taxon>Pseudomonadati</taxon>
        <taxon>Spirochaetota</taxon>
        <taxon>Spirochaetia</taxon>
        <taxon>Leptospirales</taxon>
        <taxon>Leptospiraceae</taxon>
        <taxon>Leptospira</taxon>
    </lineage>
</organism>
<name>A0A0S2IXA6_LEPBO</name>
<dbReference type="Proteomes" id="UP000058857">
    <property type="component" value="Chromosome 2"/>
</dbReference>
<gene>
    <name evidence="1" type="ORF">LBBP_04144</name>
</gene>
<dbReference type="AlphaFoldDB" id="A0A0S2IXA6"/>
<dbReference type="PATRIC" id="fig|280505.15.peg.4033"/>
<evidence type="ECO:0000313" key="1">
    <source>
        <dbReference type="EMBL" id="ALO28274.1"/>
    </source>
</evidence>
<reference evidence="1 2" key="1">
    <citation type="journal article" date="2015" name="PLoS Negl. Trop. Dis.">
        <title>Distribution of Plasmids in Distinct Leptospira Pathogenic Species.</title>
        <authorList>
            <person name="Wang Y."/>
            <person name="Zhuang X."/>
            <person name="Zhong Y."/>
            <person name="Zhang C."/>
            <person name="Zhang Y."/>
            <person name="Zeng L."/>
            <person name="Zhu Y."/>
            <person name="He P."/>
            <person name="Dong K."/>
            <person name="Pal U."/>
            <person name="Guo X."/>
            <person name="Qin J."/>
        </authorList>
    </citation>
    <scope>NUCLEOTIDE SEQUENCE [LARGE SCALE GENOMIC DNA]</scope>
    <source>
        <strain evidence="1 2">56604</strain>
    </source>
</reference>
<sequence length="38" mass="4506">MDSRRYERRNDISVLKSIQTLFASLGFVSRREVIPAFF</sequence>
<accession>A0A0S2IXA6</accession>
<proteinExistence type="predicted"/>
<evidence type="ECO:0000313" key="2">
    <source>
        <dbReference type="Proteomes" id="UP000058857"/>
    </source>
</evidence>
<protein>
    <submittedName>
        <fullName evidence="1">Uncharacterized protein</fullName>
    </submittedName>
</protein>